<dbReference type="PANTHER" id="PTHR30028">
    <property type="entry name" value="UPF0014 INNER MEMBRANE PROTEIN YBBM-RELATED"/>
    <property type="match status" value="1"/>
</dbReference>
<evidence type="ECO:0000256" key="3">
    <source>
        <dbReference type="ARBA" id="ARBA00022692"/>
    </source>
</evidence>
<dbReference type="GO" id="GO:0005886">
    <property type="term" value="C:plasma membrane"/>
    <property type="evidence" value="ECO:0007669"/>
    <property type="project" value="TreeGrafter"/>
</dbReference>
<accession>A0A4P9XH37</accession>
<keyword evidence="8" id="KW-1185">Reference proteome</keyword>
<evidence type="ECO:0000313" key="7">
    <source>
        <dbReference type="EMBL" id="RKP04967.1"/>
    </source>
</evidence>
<evidence type="ECO:0000256" key="5">
    <source>
        <dbReference type="ARBA" id="ARBA00023136"/>
    </source>
</evidence>
<feature type="transmembrane region" description="Helical" evidence="6">
    <location>
        <begin position="61"/>
        <end position="81"/>
    </location>
</feature>
<feature type="transmembrane region" description="Helical" evidence="6">
    <location>
        <begin position="6"/>
        <end position="27"/>
    </location>
</feature>
<protein>
    <submittedName>
        <fullName evidence="7">UPF0014 family</fullName>
    </submittedName>
</protein>
<feature type="transmembrane region" description="Helical" evidence="6">
    <location>
        <begin position="93"/>
        <end position="114"/>
    </location>
</feature>
<dbReference type="InterPro" id="IPR005226">
    <property type="entry name" value="UPF0014_fam"/>
</dbReference>
<reference evidence="8" key="1">
    <citation type="journal article" date="2018" name="Nat. Microbiol.">
        <title>Leveraging single-cell genomics to expand the fungal tree of life.</title>
        <authorList>
            <person name="Ahrendt S.R."/>
            <person name="Quandt C.A."/>
            <person name="Ciobanu D."/>
            <person name="Clum A."/>
            <person name="Salamov A."/>
            <person name="Andreopoulos B."/>
            <person name="Cheng J.F."/>
            <person name="Woyke T."/>
            <person name="Pelin A."/>
            <person name="Henrissat B."/>
            <person name="Reynolds N.K."/>
            <person name="Benny G.L."/>
            <person name="Smith M.E."/>
            <person name="James T.Y."/>
            <person name="Grigoriev I.V."/>
        </authorList>
    </citation>
    <scope>NUCLEOTIDE SEQUENCE [LARGE SCALE GENOMIC DNA]</scope>
    <source>
        <strain evidence="8">RSA 1356</strain>
    </source>
</reference>
<evidence type="ECO:0000313" key="8">
    <source>
        <dbReference type="Proteomes" id="UP000271241"/>
    </source>
</evidence>
<feature type="transmembrane region" description="Helical" evidence="6">
    <location>
        <begin position="223"/>
        <end position="248"/>
    </location>
</feature>
<dbReference type="AlphaFoldDB" id="A0A4P9XH37"/>
<dbReference type="Proteomes" id="UP000271241">
    <property type="component" value="Unassembled WGS sequence"/>
</dbReference>
<dbReference type="PANTHER" id="PTHR30028:SF0">
    <property type="entry name" value="PROTEIN ALUMINUM SENSITIVE 3"/>
    <property type="match status" value="1"/>
</dbReference>
<dbReference type="EMBL" id="KZ993342">
    <property type="protein sequence ID" value="RKP04967.1"/>
    <property type="molecule type" value="Genomic_DNA"/>
</dbReference>
<feature type="non-terminal residue" evidence="7">
    <location>
        <position position="1"/>
    </location>
</feature>
<proteinExistence type="inferred from homology"/>
<keyword evidence="3 6" id="KW-0812">Transmembrane</keyword>
<comment type="similarity">
    <text evidence="2">Belongs to the UPF0014 family.</text>
</comment>
<gene>
    <name evidence="7" type="ORF">THASP1DRAFT_2672</name>
</gene>
<evidence type="ECO:0000256" key="6">
    <source>
        <dbReference type="SAM" id="Phobius"/>
    </source>
</evidence>
<evidence type="ECO:0000256" key="1">
    <source>
        <dbReference type="ARBA" id="ARBA00004141"/>
    </source>
</evidence>
<organism evidence="7 8">
    <name type="scientific">Thamnocephalis sphaerospora</name>
    <dbReference type="NCBI Taxonomy" id="78915"/>
    <lineage>
        <taxon>Eukaryota</taxon>
        <taxon>Fungi</taxon>
        <taxon>Fungi incertae sedis</taxon>
        <taxon>Zoopagomycota</taxon>
        <taxon>Zoopagomycotina</taxon>
        <taxon>Zoopagomycetes</taxon>
        <taxon>Zoopagales</taxon>
        <taxon>Sigmoideomycetaceae</taxon>
        <taxon>Thamnocephalis</taxon>
    </lineage>
</organism>
<dbReference type="Pfam" id="PF03649">
    <property type="entry name" value="UPF0014"/>
    <property type="match status" value="1"/>
</dbReference>
<keyword evidence="4 6" id="KW-1133">Transmembrane helix</keyword>
<dbReference type="OrthoDB" id="432685at2759"/>
<sequence>SSPLEWRHVLAGSTFVFFSMATSYAFGLQIEWPLFIASARCVVQLTVMGLVLENILNTDNVFLVLAMGCVFVVLAAVEIVYHKSKYRFVGMWPAVLLSIFVSCLAIGIVGNIFALDTRPFWDPYKFIPTLGMLVGNTMVSIAIAINSCTVQFRDRRECVEVQLAFGATRWETAKPIVVEAIRAAMLPTINSMSVMGLITIPGMMTGQILGGESPMSAIKYQQIIMFMVGASASVGSIGSVLATVYTCIDARHRLRLERVTSTA</sequence>
<feature type="transmembrane region" description="Helical" evidence="6">
    <location>
        <begin position="126"/>
        <end position="146"/>
    </location>
</feature>
<evidence type="ECO:0000256" key="2">
    <source>
        <dbReference type="ARBA" id="ARBA00005268"/>
    </source>
</evidence>
<feature type="non-terminal residue" evidence="7">
    <location>
        <position position="263"/>
    </location>
</feature>
<name>A0A4P9XH37_9FUNG</name>
<feature type="transmembrane region" description="Helical" evidence="6">
    <location>
        <begin position="34"/>
        <end position="55"/>
    </location>
</feature>
<feature type="transmembrane region" description="Helical" evidence="6">
    <location>
        <begin position="184"/>
        <end position="203"/>
    </location>
</feature>
<comment type="subcellular location">
    <subcellularLocation>
        <location evidence="1">Membrane</location>
        <topology evidence="1">Multi-pass membrane protein</topology>
    </subcellularLocation>
</comment>
<keyword evidence="5 6" id="KW-0472">Membrane</keyword>
<evidence type="ECO:0000256" key="4">
    <source>
        <dbReference type="ARBA" id="ARBA00022989"/>
    </source>
</evidence>